<protein>
    <submittedName>
        <fullName evidence="4 5">Uncharacterized protein LOC107266325 isoform X1</fullName>
    </submittedName>
</protein>
<gene>
    <name evidence="4 5" type="primary">LOC107266325</name>
</gene>
<feature type="region of interest" description="Disordered" evidence="2">
    <location>
        <begin position="130"/>
        <end position="162"/>
    </location>
</feature>
<feature type="coiled-coil region" evidence="1">
    <location>
        <begin position="218"/>
        <end position="302"/>
    </location>
</feature>
<accession>A0AAJ7VZW0</accession>
<dbReference type="GO" id="GO:0006281">
    <property type="term" value="P:DNA repair"/>
    <property type="evidence" value="ECO:0007669"/>
    <property type="project" value="TreeGrafter"/>
</dbReference>
<organism evidence="3 4">
    <name type="scientific">Cephus cinctus</name>
    <name type="common">Wheat stem sawfly</name>
    <dbReference type="NCBI Taxonomy" id="211228"/>
    <lineage>
        <taxon>Eukaryota</taxon>
        <taxon>Metazoa</taxon>
        <taxon>Ecdysozoa</taxon>
        <taxon>Arthropoda</taxon>
        <taxon>Hexapoda</taxon>
        <taxon>Insecta</taxon>
        <taxon>Pterygota</taxon>
        <taxon>Neoptera</taxon>
        <taxon>Endopterygota</taxon>
        <taxon>Hymenoptera</taxon>
        <taxon>Cephoidea</taxon>
        <taxon>Cephidae</taxon>
        <taxon>Cephus</taxon>
    </lineage>
</organism>
<keyword evidence="3" id="KW-1185">Reference proteome</keyword>
<reference evidence="4 5" key="1">
    <citation type="submission" date="2025-04" db="UniProtKB">
        <authorList>
            <consortium name="RefSeq"/>
        </authorList>
    </citation>
    <scope>IDENTIFICATION</scope>
</reference>
<dbReference type="GO" id="GO:0000077">
    <property type="term" value="P:DNA damage checkpoint signaling"/>
    <property type="evidence" value="ECO:0007669"/>
    <property type="project" value="InterPro"/>
</dbReference>
<dbReference type="InterPro" id="IPR033349">
    <property type="entry name" value="ATRIP"/>
</dbReference>
<evidence type="ECO:0000256" key="1">
    <source>
        <dbReference type="SAM" id="Coils"/>
    </source>
</evidence>
<name>A0AAJ7VZW0_CEPCN</name>
<dbReference type="GeneID" id="107266325"/>
<feature type="compositionally biased region" description="Basic and acidic residues" evidence="2">
    <location>
        <begin position="787"/>
        <end position="804"/>
    </location>
</feature>
<dbReference type="PANTHER" id="PTHR28594">
    <property type="entry name" value="ATR-INTERACTING PROTEIN"/>
    <property type="match status" value="1"/>
</dbReference>
<evidence type="ECO:0000313" key="4">
    <source>
        <dbReference type="RefSeq" id="XP_024939334.1"/>
    </source>
</evidence>
<evidence type="ECO:0000313" key="3">
    <source>
        <dbReference type="Proteomes" id="UP000694920"/>
    </source>
</evidence>
<dbReference type="AlphaFoldDB" id="A0AAJ7VZW0"/>
<sequence>MSKRYGKLFESSFASSAKKAKLEITVTQLQAQTKTKKYQPSTSKAVQNDDLWGDDFEEGDIEEMDFIATQACSQVYALQINDEQPRSFKEPEHFNKSPLNNHLNSLPSISYETADKRIPKHDVFQTKSNQNSNIRQNGGSPIPSSYRNGHMRSSDRDMVVPSQKISSSEFRKEFNVHEHTMVFDDFRKNLLDTDNHNSTFQSQNTCVLVSDDLNLKEVERLKEENKKLLDNFITKEGETVFLRHQLQQTQTRAQNEKVEKSKFIEEQASKFRAEINALLKEKENLQTKLQFQSLELGNLLERCKLLESGSVKLTEPHSVNAERSGRNRFNTTINRTSSAIKTAKISEVSVQVNVPDKKNYRLKTTASYFPLSKIPQSLFESSQPEKSVVEIRIVEKIGKRNSPILQDEETFRIFENPDLVKPTITMVDGKRLTVEYFVSDIAAIMKRTFEEINTQATIPIVNKLISVTRELQLNLTLVLQTISREMKNDDIRDMNDLYMSQLYEGVIDYRKTICDADVWHEKERGVEARRALGAMSYVASASFYLAEYIAGKVSMRLINDTSNASYNEQMRSYNAWEKKGCDFEFLEMIRECISVMGLVRRSHQFSGLLCAAAKVLNTVHKRIGFCSKGMNYVAEILKEIVFSRPLPCCYIPMTKLLITFGRSKEFIKKLCKSSANTALTVWKDVPHFTSDACTLEIYVAQLEHCRLDPVATISIAYKLVPFSHYALSSQIISWTVEAPHSCNCCMKLLRLTVTLLCESSRITVPETIDETNSKSDSDDGQYNENLVHNKEGQGQREDEDNMTEHNRRMKKWDWTKLDDSFRRRIRMKQMDSLRKGIQFLCYLATCDPDFIIRQSDVENSFHLFMHRVTSFEGLILHESEKDALNVIRSNFVFDRATLLQGQTQRSRRPFDINTEFEKTTVLSSNSTNRWSQSKVSSQTSTTLYKTIFGI</sequence>
<proteinExistence type="predicted"/>
<dbReference type="RefSeq" id="XP_024939334.1">
    <property type="nucleotide sequence ID" value="XM_025083566.1"/>
</dbReference>
<dbReference type="RefSeq" id="XP_024939335.1">
    <property type="nucleotide sequence ID" value="XM_025083567.1"/>
</dbReference>
<feature type="compositionally biased region" description="Polar residues" evidence="2">
    <location>
        <begin position="130"/>
        <end position="147"/>
    </location>
</feature>
<dbReference type="PANTHER" id="PTHR28594:SF1">
    <property type="entry name" value="ATR-INTERACTING PROTEIN"/>
    <property type="match status" value="1"/>
</dbReference>
<dbReference type="Proteomes" id="UP000694920">
    <property type="component" value="Unplaced"/>
</dbReference>
<evidence type="ECO:0000313" key="5">
    <source>
        <dbReference type="RefSeq" id="XP_024939335.1"/>
    </source>
</evidence>
<evidence type="ECO:0000256" key="2">
    <source>
        <dbReference type="SAM" id="MobiDB-lite"/>
    </source>
</evidence>
<feature type="region of interest" description="Disordered" evidence="2">
    <location>
        <begin position="768"/>
        <end position="804"/>
    </location>
</feature>
<dbReference type="CTD" id="40003"/>
<keyword evidence="1" id="KW-0175">Coiled coil</keyword>